<dbReference type="PANTHER" id="PTHR48111:SF76">
    <property type="entry name" value="TWO-COMPONENT RESPONSE REGULATOR"/>
    <property type="match status" value="1"/>
</dbReference>
<keyword evidence="1 6" id="KW-0597">Phosphoprotein</keyword>
<dbReference type="GO" id="GO:0006355">
    <property type="term" value="P:regulation of DNA-templated transcription"/>
    <property type="evidence" value="ECO:0007669"/>
    <property type="project" value="InterPro"/>
</dbReference>
<keyword evidence="2" id="KW-0902">Two-component regulatory system</keyword>
<gene>
    <name evidence="10" type="ORF">CSW64_10940</name>
</gene>
<dbReference type="InterPro" id="IPR001789">
    <property type="entry name" value="Sig_transdc_resp-reg_receiver"/>
</dbReference>
<reference evidence="10 11" key="1">
    <citation type="submission" date="2017-10" db="EMBL/GenBank/DDBJ databases">
        <title>Genome sequence of Caulobacter mirabilis FWC38.</title>
        <authorList>
            <person name="Fiebig A."/>
            <person name="Crosson S."/>
        </authorList>
    </citation>
    <scope>NUCLEOTIDE SEQUENCE [LARGE SCALE GENOMIC DNA]</scope>
    <source>
        <strain evidence="10 11">FWC 38</strain>
    </source>
</reference>
<dbReference type="Pfam" id="PF00486">
    <property type="entry name" value="Trans_reg_C"/>
    <property type="match status" value="1"/>
</dbReference>
<protein>
    <submittedName>
        <fullName evidence="10">DNA-binding response regulator</fullName>
    </submittedName>
</protein>
<dbReference type="KEGG" id="cmb:CSW64_10940"/>
<evidence type="ECO:0000256" key="4">
    <source>
        <dbReference type="ARBA" id="ARBA00023125"/>
    </source>
</evidence>
<dbReference type="GO" id="GO:0032993">
    <property type="term" value="C:protein-DNA complex"/>
    <property type="evidence" value="ECO:0007669"/>
    <property type="project" value="TreeGrafter"/>
</dbReference>
<evidence type="ECO:0000313" key="11">
    <source>
        <dbReference type="Proteomes" id="UP000228945"/>
    </source>
</evidence>
<evidence type="ECO:0000256" key="2">
    <source>
        <dbReference type="ARBA" id="ARBA00023012"/>
    </source>
</evidence>
<dbReference type="AlphaFoldDB" id="A0A2D2AXZ5"/>
<dbReference type="InterPro" id="IPR039420">
    <property type="entry name" value="WalR-like"/>
</dbReference>
<keyword evidence="11" id="KW-1185">Reference proteome</keyword>
<dbReference type="GO" id="GO:0005829">
    <property type="term" value="C:cytosol"/>
    <property type="evidence" value="ECO:0007669"/>
    <property type="project" value="TreeGrafter"/>
</dbReference>
<evidence type="ECO:0000256" key="6">
    <source>
        <dbReference type="PROSITE-ProRule" id="PRU00169"/>
    </source>
</evidence>
<dbReference type="InterPro" id="IPR011006">
    <property type="entry name" value="CheY-like_superfamily"/>
</dbReference>
<dbReference type="PROSITE" id="PS50110">
    <property type="entry name" value="RESPONSE_REGULATORY"/>
    <property type="match status" value="1"/>
</dbReference>
<dbReference type="Proteomes" id="UP000228945">
    <property type="component" value="Chromosome"/>
</dbReference>
<keyword evidence="3" id="KW-0805">Transcription regulation</keyword>
<organism evidence="10 11">
    <name type="scientific">Caulobacter mirabilis</name>
    <dbReference type="NCBI Taxonomy" id="69666"/>
    <lineage>
        <taxon>Bacteria</taxon>
        <taxon>Pseudomonadati</taxon>
        <taxon>Pseudomonadota</taxon>
        <taxon>Alphaproteobacteria</taxon>
        <taxon>Caulobacterales</taxon>
        <taxon>Caulobacteraceae</taxon>
        <taxon>Caulobacter</taxon>
    </lineage>
</organism>
<keyword evidence="5" id="KW-0804">Transcription</keyword>
<dbReference type="FunFam" id="1.10.10.10:FF:000005">
    <property type="entry name" value="Two-component system response regulator"/>
    <property type="match status" value="1"/>
</dbReference>
<keyword evidence="4 7" id="KW-0238">DNA-binding</keyword>
<dbReference type="SUPFAM" id="SSF52172">
    <property type="entry name" value="CheY-like"/>
    <property type="match status" value="1"/>
</dbReference>
<dbReference type="OrthoDB" id="7191169at2"/>
<dbReference type="Pfam" id="PF00072">
    <property type="entry name" value="Response_reg"/>
    <property type="match status" value="1"/>
</dbReference>
<evidence type="ECO:0000259" key="8">
    <source>
        <dbReference type="PROSITE" id="PS50110"/>
    </source>
</evidence>
<sequence>MSRRILMVEDDEDTAAYVLKGLREEGFTAEHAVDGRDGFYLASSSRFDAIIMDRMVPGMDGLSVVKALRAASINTPILILSALSHLDERVKGLRAGGDDYLTKPFGFSELVARLENLLRRRVEPEIETRLVCGDLTLDLLARKAVRADRPLDLLPREFKLLEYLVRHKDRVVTRTMLLEQVWDYRFDPHTTVIDTHVSRLRRKIDEGFDRPLLHTLRGTGYRLSWEP</sequence>
<evidence type="ECO:0000256" key="7">
    <source>
        <dbReference type="PROSITE-ProRule" id="PRU01091"/>
    </source>
</evidence>
<dbReference type="Gene3D" id="3.40.50.2300">
    <property type="match status" value="1"/>
</dbReference>
<proteinExistence type="predicted"/>
<feature type="DNA-binding region" description="OmpR/PhoB-type" evidence="7">
    <location>
        <begin position="127"/>
        <end position="225"/>
    </location>
</feature>
<evidence type="ECO:0000256" key="5">
    <source>
        <dbReference type="ARBA" id="ARBA00023163"/>
    </source>
</evidence>
<evidence type="ECO:0000313" key="10">
    <source>
        <dbReference type="EMBL" id="ATQ42889.1"/>
    </source>
</evidence>
<accession>A0A2D2AXZ5</accession>
<feature type="modified residue" description="4-aspartylphosphate" evidence="6">
    <location>
        <position position="53"/>
    </location>
</feature>
<evidence type="ECO:0000256" key="3">
    <source>
        <dbReference type="ARBA" id="ARBA00023015"/>
    </source>
</evidence>
<dbReference type="InterPro" id="IPR036388">
    <property type="entry name" value="WH-like_DNA-bd_sf"/>
</dbReference>
<dbReference type="SMART" id="SM00448">
    <property type="entry name" value="REC"/>
    <property type="match status" value="1"/>
</dbReference>
<dbReference type="GO" id="GO:0000156">
    <property type="term" value="F:phosphorelay response regulator activity"/>
    <property type="evidence" value="ECO:0007669"/>
    <property type="project" value="TreeGrafter"/>
</dbReference>
<dbReference type="GO" id="GO:0000976">
    <property type="term" value="F:transcription cis-regulatory region binding"/>
    <property type="evidence" value="ECO:0007669"/>
    <property type="project" value="TreeGrafter"/>
</dbReference>
<dbReference type="Gene3D" id="1.10.10.10">
    <property type="entry name" value="Winged helix-like DNA-binding domain superfamily/Winged helix DNA-binding domain"/>
    <property type="match status" value="1"/>
</dbReference>
<dbReference type="SMART" id="SM00862">
    <property type="entry name" value="Trans_reg_C"/>
    <property type="match status" value="1"/>
</dbReference>
<dbReference type="EMBL" id="CP024201">
    <property type="protein sequence ID" value="ATQ42889.1"/>
    <property type="molecule type" value="Genomic_DNA"/>
</dbReference>
<dbReference type="InterPro" id="IPR001867">
    <property type="entry name" value="OmpR/PhoB-type_DNA-bd"/>
</dbReference>
<evidence type="ECO:0000259" key="9">
    <source>
        <dbReference type="PROSITE" id="PS51755"/>
    </source>
</evidence>
<dbReference type="PROSITE" id="PS51755">
    <property type="entry name" value="OMPR_PHOB"/>
    <property type="match status" value="1"/>
</dbReference>
<name>A0A2D2AXZ5_9CAUL</name>
<feature type="domain" description="Response regulatory" evidence="8">
    <location>
        <begin position="4"/>
        <end position="118"/>
    </location>
</feature>
<dbReference type="Gene3D" id="6.10.250.690">
    <property type="match status" value="1"/>
</dbReference>
<dbReference type="RefSeq" id="WP_099622141.1">
    <property type="nucleotide sequence ID" value="NZ_CP024201.1"/>
</dbReference>
<dbReference type="CDD" id="cd19935">
    <property type="entry name" value="REC_OmpR_CusR-like"/>
    <property type="match status" value="1"/>
</dbReference>
<dbReference type="CDD" id="cd00383">
    <property type="entry name" value="trans_reg_C"/>
    <property type="match status" value="1"/>
</dbReference>
<evidence type="ECO:0000256" key="1">
    <source>
        <dbReference type="ARBA" id="ARBA00022553"/>
    </source>
</evidence>
<feature type="domain" description="OmpR/PhoB-type" evidence="9">
    <location>
        <begin position="127"/>
        <end position="225"/>
    </location>
</feature>
<dbReference type="PANTHER" id="PTHR48111">
    <property type="entry name" value="REGULATOR OF RPOS"/>
    <property type="match status" value="1"/>
</dbReference>